<keyword evidence="20" id="KW-1185">Reference proteome</keyword>
<evidence type="ECO:0000256" key="18">
    <source>
        <dbReference type="SAM" id="Phobius"/>
    </source>
</evidence>
<name>A0A914D2W1_9BILA</name>
<feature type="transmembrane region" description="Helical" evidence="18">
    <location>
        <begin position="184"/>
        <end position="203"/>
    </location>
</feature>
<proteinExistence type="inferred from homology"/>
<keyword evidence="2" id="KW-0813">Transport</keyword>
<dbReference type="FunFam" id="1.20.120.350:FF:000001">
    <property type="entry name" value="Voltage-dependent L-type calcium channel subunit alpha"/>
    <property type="match status" value="1"/>
</dbReference>
<dbReference type="Proteomes" id="UP000887540">
    <property type="component" value="Unplaced"/>
</dbReference>
<feature type="region of interest" description="Disordered" evidence="17">
    <location>
        <begin position="675"/>
        <end position="704"/>
    </location>
</feature>
<protein>
    <recommendedName>
        <fullName evidence="16">Voltage-dependent L-type calcium channel subunit alpha</fullName>
    </recommendedName>
</protein>
<dbReference type="SUPFAM" id="SSF81324">
    <property type="entry name" value="Voltage-gated potassium channels"/>
    <property type="match status" value="4"/>
</dbReference>
<dbReference type="PRINTS" id="PR00167">
    <property type="entry name" value="CACHANNEL"/>
</dbReference>
<dbReference type="InterPro" id="IPR005446">
    <property type="entry name" value="VDCC_L_a1su"/>
</dbReference>
<keyword evidence="3" id="KW-0597">Phosphoprotein</keyword>
<feature type="transmembrane region" description="Helical" evidence="18">
    <location>
        <begin position="889"/>
        <end position="918"/>
    </location>
</feature>
<feature type="transmembrane region" description="Helical" evidence="18">
    <location>
        <begin position="128"/>
        <end position="149"/>
    </location>
</feature>
<keyword evidence="10 16" id="KW-0851">Voltage-gated channel</keyword>
<feature type="transmembrane region" description="Helical" evidence="18">
    <location>
        <begin position="161"/>
        <end position="178"/>
    </location>
</feature>
<comment type="similarity">
    <text evidence="16">Belongs to the calcium channel alpha-1 subunit (TC 1.A.1.11) family.</text>
</comment>
<feature type="domain" description="Voltage-dependent calcium channel alpha-1 subunit IQ" evidence="19">
    <location>
        <begin position="1471"/>
        <end position="1505"/>
    </location>
</feature>
<evidence type="ECO:0000256" key="17">
    <source>
        <dbReference type="SAM" id="MobiDB-lite"/>
    </source>
</evidence>
<keyword evidence="6 18" id="KW-0812">Transmembrane</keyword>
<feature type="transmembrane region" description="Helical" evidence="18">
    <location>
        <begin position="773"/>
        <end position="791"/>
    </location>
</feature>
<keyword evidence="14" id="KW-0407">Ion channel</keyword>
<dbReference type="GO" id="GO:0009581">
    <property type="term" value="P:detection of external stimulus"/>
    <property type="evidence" value="ECO:0007669"/>
    <property type="project" value="UniProtKB-ARBA"/>
</dbReference>
<feature type="transmembrane region" description="Helical" evidence="18">
    <location>
        <begin position="308"/>
        <end position="330"/>
    </location>
</feature>
<dbReference type="PANTHER" id="PTHR45628:SF1">
    <property type="entry name" value="VOLTAGE-DEPENDENT CALCIUM CHANNEL TYPE D SUBUNIT ALPHA-1"/>
    <property type="match status" value="1"/>
</dbReference>
<keyword evidence="4 16" id="KW-0109">Calcium transport</keyword>
<dbReference type="FunFam" id="1.10.287.70:FF:000107">
    <property type="entry name" value="Voltage-dependent L-type calcium channel subunit alpha"/>
    <property type="match status" value="1"/>
</dbReference>
<keyword evidence="5 16" id="KW-0107">Calcium channel</keyword>
<dbReference type="FunFam" id="1.20.120.350:FF:000006">
    <property type="entry name" value="Voltage-dependent L-type calcium channel subunit alpha"/>
    <property type="match status" value="1"/>
</dbReference>
<evidence type="ECO:0000256" key="6">
    <source>
        <dbReference type="ARBA" id="ARBA00022692"/>
    </source>
</evidence>
<feature type="transmembrane region" description="Helical" evidence="18">
    <location>
        <begin position="843"/>
        <end position="869"/>
    </location>
</feature>
<feature type="region of interest" description="Disordered" evidence="17">
    <location>
        <begin position="376"/>
        <end position="398"/>
    </location>
</feature>
<feature type="transmembrane region" description="Helical" evidence="18">
    <location>
        <begin position="1221"/>
        <end position="1241"/>
    </location>
</feature>
<keyword evidence="11 18" id="KW-1133">Transmembrane helix</keyword>
<feature type="transmembrane region" description="Helical" evidence="18">
    <location>
        <begin position="435"/>
        <end position="453"/>
    </location>
</feature>
<evidence type="ECO:0000313" key="21">
    <source>
        <dbReference type="WBParaSite" id="ACRNAN_scaffold17.g27617.t1"/>
    </source>
</evidence>
<dbReference type="InterPro" id="IPR027359">
    <property type="entry name" value="Volt_channel_dom_sf"/>
</dbReference>
<feature type="binding site" evidence="15">
    <location>
        <position position="617"/>
    </location>
    <ligand>
        <name>Ca(2+)</name>
        <dbReference type="ChEBI" id="CHEBI:29108"/>
    </ligand>
</feature>
<evidence type="ECO:0000256" key="16">
    <source>
        <dbReference type="RuleBase" id="RU003808"/>
    </source>
</evidence>
<dbReference type="InterPro" id="IPR005821">
    <property type="entry name" value="Ion_trans_dom"/>
</dbReference>
<dbReference type="GO" id="GO:0016323">
    <property type="term" value="C:basolateral plasma membrane"/>
    <property type="evidence" value="ECO:0007669"/>
    <property type="project" value="UniProtKB-ARBA"/>
</dbReference>
<dbReference type="WBParaSite" id="ACRNAN_scaffold17.g27617.t1">
    <property type="protein sequence ID" value="ACRNAN_scaffold17.g27617.t1"/>
    <property type="gene ID" value="ACRNAN_scaffold17.g27617"/>
</dbReference>
<evidence type="ECO:0000259" key="19">
    <source>
        <dbReference type="SMART" id="SM01062"/>
    </source>
</evidence>
<dbReference type="FunFam" id="1.10.287.70:FF:000007">
    <property type="entry name" value="Voltage-dependent L-type calcium channel subunit alpha"/>
    <property type="match status" value="1"/>
</dbReference>
<feature type="transmembrane region" description="Helical" evidence="18">
    <location>
        <begin position="275"/>
        <end position="296"/>
    </location>
</feature>
<evidence type="ECO:0000256" key="7">
    <source>
        <dbReference type="ARBA" id="ARBA00022723"/>
    </source>
</evidence>
<evidence type="ECO:0000256" key="1">
    <source>
        <dbReference type="ARBA" id="ARBA00004141"/>
    </source>
</evidence>
<feature type="transmembrane region" description="Helical" evidence="18">
    <location>
        <begin position="465"/>
        <end position="483"/>
    </location>
</feature>
<evidence type="ECO:0000256" key="2">
    <source>
        <dbReference type="ARBA" id="ARBA00022448"/>
    </source>
</evidence>
<dbReference type="InterPro" id="IPR031649">
    <property type="entry name" value="GPHH_dom"/>
</dbReference>
<dbReference type="GO" id="GO:0016322">
    <property type="term" value="P:neuron remodeling"/>
    <property type="evidence" value="ECO:0007669"/>
    <property type="project" value="UniProtKB-ARBA"/>
</dbReference>
<dbReference type="FunFam" id="1.10.287.70:FF:000009">
    <property type="entry name" value="Voltage-dependent L-type calcium channel subunit alpha"/>
    <property type="match status" value="1"/>
</dbReference>
<dbReference type="SMART" id="SM01062">
    <property type="entry name" value="Ca_chan_IQ"/>
    <property type="match status" value="1"/>
</dbReference>
<feature type="region of interest" description="Disordered" evidence="17">
    <location>
        <begin position="1"/>
        <end position="61"/>
    </location>
</feature>
<feature type="transmembrane region" description="Helical" evidence="18">
    <location>
        <begin position="1312"/>
        <end position="1336"/>
    </location>
</feature>
<feature type="transmembrane region" description="Helical" evidence="18">
    <location>
        <begin position="1084"/>
        <end position="1105"/>
    </location>
</feature>
<dbReference type="GO" id="GO:0008331">
    <property type="term" value="F:high voltage-gated calcium channel activity"/>
    <property type="evidence" value="ECO:0007669"/>
    <property type="project" value="TreeGrafter"/>
</dbReference>
<evidence type="ECO:0000313" key="20">
    <source>
        <dbReference type="Proteomes" id="UP000887540"/>
    </source>
</evidence>
<evidence type="ECO:0000256" key="12">
    <source>
        <dbReference type="ARBA" id="ARBA00023065"/>
    </source>
</evidence>
<dbReference type="FunFam" id="1.20.120.350:FF:000064">
    <property type="entry name" value="Voltage-dependent L-type calcium channel subunit alpha"/>
    <property type="match status" value="1"/>
</dbReference>
<sequence length="1902" mass="216966">MSVFASMMASSTEDDGGGPPDEPRTDLWQQTLQAAVAASTNNDGARRRMQQRKPLRPTNATERSERSLLCLSINNPIRKACISITEWRPFEWLILLMICANCIALAVYQPYPAQDSDTKNLFLEQVEYLFIVVFTIECILKVIAMGFLFHSGAYLRNAWNILDFIIVVIGLVVLNAILRAMIPLLHIALLVMFVIIIYAIIGLELFCGKLHSTCVDVVTGNLAQKDPSPCGFASSAYHCEPPKASLDPLPANRWACSSNTTWMGPNNGITNFDNFGLAMLTVFQCVSLEGWTDVMYWVNDAVGREWPWIFFVTLVILGSFFVLNLVLGVLSGEFSKEREKARARGLFQKFREKQQLEEDLKGYLDWITQAEDIDPVNDDDQVEDEQQFNEGDIDEEGEERVPETRTRCFGSLRRRLDKLNKRCRKPCRRLVKSQSFYWLVIVLVFLNTLVLTSEHYGQEPWLDHFQTAANLFFVILFTLEMFLKMYSLGLATYTASAFNRFDCFIVISSIIEFVLVYFQLMEPLGVSVLRSARLLRIFKVTKYWTSLRNLVLSLLNSLRSIISLLLLLFLFIVIFALLGMQVFGGKFNFSPPLSKPRANFDTFIQSLLTVFQILTGEDWNAVMYNGIESFGGVGTLGVIVSIYFIVLFICGNYILLNVFLAIAVDNLADADSLNNAEKEEEPNEAEADEAEEEYEDEKYDENGNEDMHIANQIEDEDEEEDTGDAPIGARPRRMSHVAAAKSQKPIPRASSLFIFSHTNPFRVFCNKIINHQYFTNSVLVCILVSSAMLAAEDPLQAQSYRNTILNYFDYFFTTVFTVEITLKVVVYGLVLHKGSFCQNAFNLLDILVVAVSLISFVLKSDAISVVKILRVLRVLRPLRAINRAKGLKHVVQCVIVAVKTIGNIMLVTFMLQFMFAIIGVQLFKGTFFSCNDLSKMTEAECRGEFIMYEDGDPTKPLRMKRLWTRNDFNFDNVMDAMISLFVVSTFEGWPDLLYVAINSNEEDRGPVHNARQAVAIFFISFIVVIAFFMMNIFVGFVIVTFQNEGEREYENCELDKNQRKCIEFALKAKPHRRYIPRNRFQYRVWWFVTSQFFEYGIFIIILLNTTTLAMKHYPSDPQTENILDILNLVFTAIFACEAVFKVIALNPKNYFGDRWNSFDFVIVLGSFIDIIYGKLSPGSNIISINFFRLFRVMRLVKLLSRGEGIRTLLWTFMKSFQALPYVALLIVLLFFIYAVIGMQVFGKVALDDDTEIHRNNNFHTFFAAVLVLFRSATGEAWQEIMLACSNREDVKCDQLSDDYKVNPLSTCGVDFAYPYFISFFMLCSFLVINLFVAVIMDNFDYLTRDWSILGPHHLEEFVRLWSEYDPDAKGRIKHLDVVTLLRKISPPLGFGKLCPHRLACKRLVSMNMPLNSDGTVCFNATLFALVRTNLKIYTEGNIDEANELLRSAIRRIWKRTPIKMLDEVVPPAGRDDDVTVGKFYATFLIQDYFRRFKKRKELEAKGVLPQQTNQAMALQAGLRTLHEIGPELKRAISGNLETDFEADLETEHRRPHSLFNNIVSALSGTKAQPHHPVHGESKESRQLLPIKADGISPTHSIAATDLVAMERESIAYLHRGVPTTNSVNIPIANNLPRMQQPVVDDHMNKPNGTVPRRLPNISMLHHRRPSTESQQPLYEPSNHIMNNNGGLPRYHRAQPPSHMAPVQRFIFVNRNMPSDSEEEDWYERRKRIDAEERMEDHERRNAALQKPLMLARNQAFAMAGVSSDYDDMYEPTYRPAPEGKSVRLPFSSRPVYRPVERHESVADKLVGEALQLGRYMDPSVVVAARREIAEAYELDDQQLDTAAYSLTYPNYALGGLHPDEINDINQYSRRSLLRPAENGAPNEIRNPNGSVKDDDVLLVTTL</sequence>
<dbReference type="InterPro" id="IPR014873">
    <property type="entry name" value="VDCC_a1su_IQ"/>
</dbReference>
<comment type="subcellular location">
    <subcellularLocation>
        <location evidence="1 16">Membrane</location>
        <topology evidence="1 16">Multi-pass membrane protein</topology>
    </subcellularLocation>
</comment>
<dbReference type="GO" id="GO:0019722">
    <property type="term" value="P:calcium-mediated signaling"/>
    <property type="evidence" value="ECO:0007669"/>
    <property type="project" value="UniProtKB-ARBA"/>
</dbReference>
<feature type="transmembrane region" description="Helical" evidence="18">
    <location>
        <begin position="811"/>
        <end position="831"/>
    </location>
</feature>
<feature type="transmembrane region" description="Helical" evidence="18">
    <location>
        <begin position="1157"/>
        <end position="1175"/>
    </location>
</feature>
<keyword evidence="8" id="KW-0677">Repeat</keyword>
<feature type="transmembrane region" description="Helical" evidence="18">
    <location>
        <begin position="1013"/>
        <end position="1039"/>
    </location>
</feature>
<dbReference type="Pfam" id="PF16905">
    <property type="entry name" value="GPHH"/>
    <property type="match status" value="1"/>
</dbReference>
<dbReference type="Pfam" id="PF08763">
    <property type="entry name" value="Ca_chan_IQ"/>
    <property type="match status" value="1"/>
</dbReference>
<feature type="transmembrane region" description="Helical" evidence="18">
    <location>
        <begin position="635"/>
        <end position="656"/>
    </location>
</feature>
<evidence type="ECO:0000256" key="8">
    <source>
        <dbReference type="ARBA" id="ARBA00022737"/>
    </source>
</evidence>
<dbReference type="GO" id="GO:0050906">
    <property type="term" value="P:detection of stimulus involved in sensory perception"/>
    <property type="evidence" value="ECO:0007669"/>
    <property type="project" value="UniProtKB-ARBA"/>
</dbReference>
<feature type="transmembrane region" description="Helical" evidence="18">
    <location>
        <begin position="558"/>
        <end position="578"/>
    </location>
</feature>
<dbReference type="GO" id="GO:0098703">
    <property type="term" value="P:calcium ion import across plasma membrane"/>
    <property type="evidence" value="ECO:0007669"/>
    <property type="project" value="TreeGrafter"/>
</dbReference>
<feature type="transmembrane region" description="Helical" evidence="18">
    <location>
        <begin position="1125"/>
        <end position="1145"/>
    </location>
</feature>
<dbReference type="Gene3D" id="1.10.287.70">
    <property type="match status" value="4"/>
</dbReference>
<dbReference type="Gene3D" id="6.10.250.2500">
    <property type="match status" value="1"/>
</dbReference>
<feature type="binding site" evidence="15">
    <location>
        <position position="987"/>
    </location>
    <ligand>
        <name>Ca(2+)</name>
        <dbReference type="ChEBI" id="CHEBI:29108"/>
    </ligand>
</feature>
<dbReference type="Gene3D" id="6.10.250.2180">
    <property type="match status" value="1"/>
</dbReference>
<dbReference type="Gene3D" id="1.20.120.350">
    <property type="entry name" value="Voltage-gated potassium channels. Chain C"/>
    <property type="match status" value="4"/>
</dbReference>
<evidence type="ECO:0000256" key="14">
    <source>
        <dbReference type="ARBA" id="ARBA00023303"/>
    </source>
</evidence>
<feature type="compositionally biased region" description="Acidic residues" evidence="17">
    <location>
        <begin position="678"/>
        <end position="704"/>
    </location>
</feature>
<feature type="transmembrane region" description="Helical" evidence="18">
    <location>
        <begin position="90"/>
        <end position="108"/>
    </location>
</feature>
<dbReference type="PRINTS" id="PR01630">
    <property type="entry name" value="LVDCCALPHA1"/>
</dbReference>
<organism evidence="20 21">
    <name type="scientific">Acrobeloides nanus</name>
    <dbReference type="NCBI Taxonomy" id="290746"/>
    <lineage>
        <taxon>Eukaryota</taxon>
        <taxon>Metazoa</taxon>
        <taxon>Ecdysozoa</taxon>
        <taxon>Nematoda</taxon>
        <taxon>Chromadorea</taxon>
        <taxon>Rhabditida</taxon>
        <taxon>Tylenchina</taxon>
        <taxon>Cephalobomorpha</taxon>
        <taxon>Cephaloboidea</taxon>
        <taxon>Cephalobidae</taxon>
        <taxon>Acrobeloides</taxon>
    </lineage>
</organism>
<dbReference type="InterPro" id="IPR002077">
    <property type="entry name" value="VDCCAlpha1"/>
</dbReference>
<dbReference type="InterPro" id="IPR050599">
    <property type="entry name" value="VDCC_alpha-1_subunit"/>
</dbReference>
<accession>A0A914D2W1</accession>
<keyword evidence="9 15" id="KW-0106">Calcium</keyword>
<evidence type="ECO:0000256" key="3">
    <source>
        <dbReference type="ARBA" id="ARBA00022553"/>
    </source>
</evidence>
<feature type="binding site" evidence="15">
    <location>
        <position position="289"/>
    </location>
    <ligand>
        <name>Ca(2+)</name>
        <dbReference type="ChEBI" id="CHEBI:29108"/>
    </ligand>
</feature>
<feature type="compositionally biased region" description="Polar residues" evidence="17">
    <location>
        <begin position="27"/>
        <end position="43"/>
    </location>
</feature>
<evidence type="ECO:0000256" key="10">
    <source>
        <dbReference type="ARBA" id="ARBA00022882"/>
    </source>
</evidence>
<evidence type="ECO:0000256" key="15">
    <source>
        <dbReference type="PIRSR" id="PIRSR602077-1"/>
    </source>
</evidence>
<dbReference type="Pfam" id="PF00520">
    <property type="entry name" value="Ion_trans"/>
    <property type="match status" value="4"/>
</dbReference>
<keyword evidence="7 15" id="KW-0479">Metal-binding</keyword>
<dbReference type="GO" id="GO:0046872">
    <property type="term" value="F:metal ion binding"/>
    <property type="evidence" value="ECO:0007669"/>
    <property type="project" value="UniProtKB-KW"/>
</dbReference>
<comment type="function">
    <text evidence="16">Voltage-sensitive calcium channels (VSCC) mediate the entry of calcium ions into excitable cells and are also involved in a variety of calcium-dependent processes, including muscle contraction, hormone or neurotransmitter release, gene expression, cell motility, cell division and cell death.</text>
</comment>
<dbReference type="GO" id="GO:0005891">
    <property type="term" value="C:voltage-gated calcium channel complex"/>
    <property type="evidence" value="ECO:0007669"/>
    <property type="project" value="InterPro"/>
</dbReference>
<evidence type="ECO:0000256" key="13">
    <source>
        <dbReference type="ARBA" id="ARBA00023136"/>
    </source>
</evidence>
<evidence type="ECO:0000256" key="4">
    <source>
        <dbReference type="ARBA" id="ARBA00022568"/>
    </source>
</evidence>
<evidence type="ECO:0000256" key="11">
    <source>
        <dbReference type="ARBA" id="ARBA00022989"/>
    </source>
</evidence>
<keyword evidence="13 18" id="KW-0472">Membrane</keyword>
<dbReference type="GO" id="GO:0009582">
    <property type="term" value="P:detection of abiotic stimulus"/>
    <property type="evidence" value="ECO:0007669"/>
    <property type="project" value="UniProtKB-ARBA"/>
</dbReference>
<reference evidence="21" key="1">
    <citation type="submission" date="2022-11" db="UniProtKB">
        <authorList>
            <consortium name="WormBaseParasite"/>
        </authorList>
    </citation>
    <scope>IDENTIFICATION</scope>
</reference>
<evidence type="ECO:0000256" key="5">
    <source>
        <dbReference type="ARBA" id="ARBA00022673"/>
    </source>
</evidence>
<keyword evidence="12" id="KW-0406">Ion transport</keyword>
<dbReference type="GO" id="GO:0042045">
    <property type="term" value="P:epithelial fluid transport"/>
    <property type="evidence" value="ECO:0007669"/>
    <property type="project" value="UniProtKB-ARBA"/>
</dbReference>
<evidence type="ECO:0000256" key="9">
    <source>
        <dbReference type="ARBA" id="ARBA00022837"/>
    </source>
</evidence>
<dbReference type="PANTHER" id="PTHR45628">
    <property type="entry name" value="VOLTAGE-DEPENDENT CALCIUM CHANNEL TYPE A SUBUNIT ALPHA-1"/>
    <property type="match status" value="1"/>
</dbReference>